<name>A0A0G4PAK3_PENC3</name>
<reference evidence="2 3" key="1">
    <citation type="journal article" date="2014" name="Nat. Commun.">
        <title>Multiple recent horizontal transfers of a large genomic region in cheese making fungi.</title>
        <authorList>
            <person name="Cheeseman K."/>
            <person name="Ropars J."/>
            <person name="Renault P."/>
            <person name="Dupont J."/>
            <person name="Gouzy J."/>
            <person name="Branca A."/>
            <person name="Abraham A.L."/>
            <person name="Ceppi M."/>
            <person name="Conseiller E."/>
            <person name="Debuchy R."/>
            <person name="Malagnac F."/>
            <person name="Goarin A."/>
            <person name="Silar P."/>
            <person name="Lacoste S."/>
            <person name="Sallet E."/>
            <person name="Bensimon A."/>
            <person name="Giraud T."/>
            <person name="Brygoo Y."/>
        </authorList>
    </citation>
    <scope>NUCLEOTIDE SEQUENCE [LARGE SCALE GENOMIC DNA]</scope>
    <source>
        <strain evidence="3">FM 013</strain>
    </source>
</reference>
<gene>
    <name evidence="2" type="ORF">PCAMFM013_S009g000287</name>
</gene>
<evidence type="ECO:0000313" key="2">
    <source>
        <dbReference type="EMBL" id="CRL23347.1"/>
    </source>
</evidence>
<dbReference type="Proteomes" id="UP000053732">
    <property type="component" value="Unassembled WGS sequence"/>
</dbReference>
<sequence>MPLTENPIILRTNKLIPLLRIQPPSRNKHILRPKPNPSIPRLARKPRTLLDQSTAEPKAPRARLNK</sequence>
<dbReference type="AlphaFoldDB" id="A0A0G4PAK3"/>
<dbReference type="EMBL" id="HG793142">
    <property type="protein sequence ID" value="CRL23347.1"/>
    <property type="molecule type" value="Genomic_DNA"/>
</dbReference>
<proteinExistence type="predicted"/>
<keyword evidence="3" id="KW-1185">Reference proteome</keyword>
<protein>
    <submittedName>
        <fullName evidence="2">Str. FM013</fullName>
    </submittedName>
</protein>
<feature type="region of interest" description="Disordered" evidence="1">
    <location>
        <begin position="24"/>
        <end position="66"/>
    </location>
</feature>
<evidence type="ECO:0000256" key="1">
    <source>
        <dbReference type="SAM" id="MobiDB-lite"/>
    </source>
</evidence>
<organism evidence="2 3">
    <name type="scientific">Penicillium camemberti (strain FM 013)</name>
    <dbReference type="NCBI Taxonomy" id="1429867"/>
    <lineage>
        <taxon>Eukaryota</taxon>
        <taxon>Fungi</taxon>
        <taxon>Dikarya</taxon>
        <taxon>Ascomycota</taxon>
        <taxon>Pezizomycotina</taxon>
        <taxon>Eurotiomycetes</taxon>
        <taxon>Eurotiomycetidae</taxon>
        <taxon>Eurotiales</taxon>
        <taxon>Aspergillaceae</taxon>
        <taxon>Penicillium</taxon>
    </lineage>
</organism>
<evidence type="ECO:0000313" key="3">
    <source>
        <dbReference type="Proteomes" id="UP000053732"/>
    </source>
</evidence>
<accession>A0A0G4PAK3</accession>